<feature type="compositionally biased region" description="Basic and acidic residues" evidence="1">
    <location>
        <begin position="259"/>
        <end position="274"/>
    </location>
</feature>
<dbReference type="AlphaFoldDB" id="A0AAV5WE09"/>
<protein>
    <submittedName>
        <fullName evidence="2">Uncharacterized protein</fullName>
    </submittedName>
</protein>
<keyword evidence="3" id="KW-1185">Reference proteome</keyword>
<feature type="region of interest" description="Disordered" evidence="1">
    <location>
        <begin position="175"/>
        <end position="253"/>
    </location>
</feature>
<gene>
    <name evidence="2" type="ORF">PFISCL1PPCAC_21015</name>
</gene>
<name>A0AAV5WE09_9BILA</name>
<feature type="region of interest" description="Disordered" evidence="1">
    <location>
        <begin position="32"/>
        <end position="51"/>
    </location>
</feature>
<feature type="compositionally biased region" description="Basic and acidic residues" evidence="1">
    <location>
        <begin position="235"/>
        <end position="248"/>
    </location>
</feature>
<feature type="compositionally biased region" description="Low complexity" evidence="1">
    <location>
        <begin position="182"/>
        <end position="199"/>
    </location>
</feature>
<reference evidence="2" key="1">
    <citation type="submission" date="2023-10" db="EMBL/GenBank/DDBJ databases">
        <title>Genome assembly of Pristionchus species.</title>
        <authorList>
            <person name="Yoshida K."/>
            <person name="Sommer R.J."/>
        </authorList>
    </citation>
    <scope>NUCLEOTIDE SEQUENCE</scope>
    <source>
        <strain evidence="2">RS5133</strain>
    </source>
</reference>
<evidence type="ECO:0000313" key="2">
    <source>
        <dbReference type="EMBL" id="GMT29718.1"/>
    </source>
</evidence>
<feature type="region of interest" description="Disordered" evidence="1">
    <location>
        <begin position="259"/>
        <end position="278"/>
    </location>
</feature>
<dbReference type="Proteomes" id="UP001432322">
    <property type="component" value="Unassembled WGS sequence"/>
</dbReference>
<dbReference type="EMBL" id="BTSY01000005">
    <property type="protein sequence ID" value="GMT29718.1"/>
    <property type="molecule type" value="Genomic_DNA"/>
</dbReference>
<organism evidence="2 3">
    <name type="scientific">Pristionchus fissidentatus</name>
    <dbReference type="NCBI Taxonomy" id="1538716"/>
    <lineage>
        <taxon>Eukaryota</taxon>
        <taxon>Metazoa</taxon>
        <taxon>Ecdysozoa</taxon>
        <taxon>Nematoda</taxon>
        <taxon>Chromadorea</taxon>
        <taxon>Rhabditida</taxon>
        <taxon>Rhabditina</taxon>
        <taxon>Diplogasteromorpha</taxon>
        <taxon>Diplogasteroidea</taxon>
        <taxon>Neodiplogasteridae</taxon>
        <taxon>Pristionchus</taxon>
    </lineage>
</organism>
<evidence type="ECO:0000256" key="1">
    <source>
        <dbReference type="SAM" id="MobiDB-lite"/>
    </source>
</evidence>
<sequence length="306" mass="32969">FSEPIHDESGITERLRARTWFRPAAVLPPQQNPILVTSASPSPPSSPRPLAASVSISSRTLVSRLTVDNLLSAAASIDSDTKKCCLISSMISGESITTFAPAIRTEVNKALYNRINEIRKQQTGVSTDELLRDAVLSGFVAPGHTRESMCEKCSIPIERVKAVSMESLRTREELDRTIMDESAGSSSSSITTNSSDALSTPRSNHGAPSPSTSTLKRSGPARGSTTAKRVASARRTVDSSSIDRKPSLSDRLATLPSVKEEKLIQTESTPEKSASESPVYTTLANAAYPSQIQASYNQYGTFPHYH</sequence>
<feature type="non-terminal residue" evidence="2">
    <location>
        <position position="1"/>
    </location>
</feature>
<comment type="caution">
    <text evidence="2">The sequence shown here is derived from an EMBL/GenBank/DDBJ whole genome shotgun (WGS) entry which is preliminary data.</text>
</comment>
<accession>A0AAV5WE09</accession>
<evidence type="ECO:0000313" key="3">
    <source>
        <dbReference type="Proteomes" id="UP001432322"/>
    </source>
</evidence>
<proteinExistence type="predicted"/>